<dbReference type="Proteomes" id="UP000027586">
    <property type="component" value="Unassembled WGS sequence"/>
</dbReference>
<feature type="region of interest" description="Disordered" evidence="8">
    <location>
        <begin position="182"/>
        <end position="205"/>
    </location>
</feature>
<feature type="compositionally biased region" description="Pro residues" evidence="8">
    <location>
        <begin position="54"/>
        <end position="67"/>
    </location>
</feature>
<keyword evidence="2" id="KW-0723">Serine/threonine-protein kinase</keyword>
<evidence type="ECO:0000313" key="10">
    <source>
        <dbReference type="EMBL" id="CDH50665.1"/>
    </source>
</evidence>
<protein>
    <submittedName>
        <fullName evidence="10">Map kinase kinase kinase</fullName>
    </submittedName>
</protein>
<dbReference type="VEuPathDB" id="FungiDB:LCOR_02371.1"/>
<dbReference type="GO" id="GO:0004674">
    <property type="term" value="F:protein serine/threonine kinase activity"/>
    <property type="evidence" value="ECO:0007669"/>
    <property type="project" value="UniProtKB-KW"/>
</dbReference>
<feature type="binding site" evidence="7">
    <location>
        <position position="975"/>
    </location>
    <ligand>
        <name>ATP</name>
        <dbReference type="ChEBI" id="CHEBI:30616"/>
    </ligand>
</feature>
<feature type="region of interest" description="Disordered" evidence="8">
    <location>
        <begin position="39"/>
        <end position="84"/>
    </location>
</feature>
<dbReference type="InterPro" id="IPR045801">
    <property type="entry name" value="MEKK4_N"/>
</dbReference>
<evidence type="ECO:0000256" key="7">
    <source>
        <dbReference type="PROSITE-ProRule" id="PRU10141"/>
    </source>
</evidence>
<dbReference type="InterPro" id="IPR017441">
    <property type="entry name" value="Protein_kinase_ATP_BS"/>
</dbReference>
<dbReference type="SUPFAM" id="SSF101447">
    <property type="entry name" value="Formin homology 2 domain (FH2 domain)"/>
    <property type="match status" value="1"/>
</dbReference>
<reference evidence="10" key="1">
    <citation type="submission" date="2013-08" db="EMBL/GenBank/DDBJ databases">
        <title>Gene expansion shapes genome architecture in the human pathogen Lichtheimia corymbifera: an evolutionary genomics analysis in the ancient terrestrial Mucorales (Mucoromycotina).</title>
        <authorList>
            <person name="Schwartze V.U."/>
            <person name="Winter S."/>
            <person name="Shelest E."/>
            <person name="Marcet-Houben M."/>
            <person name="Horn F."/>
            <person name="Wehner S."/>
            <person name="Hoffmann K."/>
            <person name="Riege K."/>
            <person name="Sammeth M."/>
            <person name="Nowrousian M."/>
            <person name="Valiante V."/>
            <person name="Linde J."/>
            <person name="Jacobsen I.D."/>
            <person name="Marz M."/>
            <person name="Brakhage A.A."/>
            <person name="Gabaldon T."/>
            <person name="Bocker S."/>
            <person name="Voigt K."/>
        </authorList>
    </citation>
    <scope>NUCLEOTIDE SEQUENCE [LARGE SCALE GENOMIC DNA]</scope>
    <source>
        <strain evidence="10">FSU 9682</strain>
    </source>
</reference>
<feature type="compositionally biased region" description="Low complexity" evidence="8">
    <location>
        <begin position="1261"/>
        <end position="1271"/>
    </location>
</feature>
<feature type="compositionally biased region" description="Polar residues" evidence="8">
    <location>
        <begin position="1344"/>
        <end position="1353"/>
    </location>
</feature>
<keyword evidence="6 7" id="KW-0067">ATP-binding</keyword>
<dbReference type="EMBL" id="CBTN010000007">
    <property type="protein sequence ID" value="CDH50665.1"/>
    <property type="molecule type" value="Genomic_DNA"/>
</dbReference>
<feature type="region of interest" description="Disordered" evidence="8">
    <location>
        <begin position="1303"/>
        <end position="1371"/>
    </location>
</feature>
<evidence type="ECO:0000256" key="6">
    <source>
        <dbReference type="ARBA" id="ARBA00022840"/>
    </source>
</evidence>
<evidence type="ECO:0000256" key="4">
    <source>
        <dbReference type="ARBA" id="ARBA00022741"/>
    </source>
</evidence>
<dbReference type="InterPro" id="IPR008271">
    <property type="entry name" value="Ser/Thr_kinase_AS"/>
</dbReference>
<feature type="domain" description="Protein kinase" evidence="9">
    <location>
        <begin position="946"/>
        <end position="1217"/>
    </location>
</feature>
<dbReference type="GO" id="GO:0005524">
    <property type="term" value="F:ATP binding"/>
    <property type="evidence" value="ECO:0007669"/>
    <property type="project" value="UniProtKB-UniRule"/>
</dbReference>
<dbReference type="Pfam" id="PF00069">
    <property type="entry name" value="Pkinase"/>
    <property type="match status" value="1"/>
</dbReference>
<dbReference type="STRING" id="1263082.A0A068RLQ9"/>
<dbReference type="PROSITE" id="PS50011">
    <property type="entry name" value="PROTEIN_KINASE_DOM"/>
    <property type="match status" value="1"/>
</dbReference>
<evidence type="ECO:0000256" key="1">
    <source>
        <dbReference type="ARBA" id="ARBA00006529"/>
    </source>
</evidence>
<comment type="caution">
    <text evidence="10">The sequence shown here is derived from an EMBL/GenBank/DDBJ whole genome shotgun (WGS) entry which is preliminary data.</text>
</comment>
<gene>
    <name evidence="10" type="ORF">LCOR_02371.1</name>
</gene>
<dbReference type="CDD" id="cd06626">
    <property type="entry name" value="STKc_MEKK4"/>
    <property type="match status" value="1"/>
</dbReference>
<dbReference type="Pfam" id="PF19431">
    <property type="entry name" value="MEKK4_N"/>
    <property type="match status" value="1"/>
</dbReference>
<dbReference type="PANTHER" id="PTHR48016">
    <property type="entry name" value="MAP KINASE KINASE KINASE SSK2-RELATED-RELATED"/>
    <property type="match status" value="1"/>
</dbReference>
<keyword evidence="3" id="KW-0808">Transferase</keyword>
<feature type="region of interest" description="Disordered" evidence="8">
    <location>
        <begin position="1248"/>
        <end position="1271"/>
    </location>
</feature>
<keyword evidence="5 10" id="KW-0418">Kinase</keyword>
<dbReference type="InterPro" id="IPR050538">
    <property type="entry name" value="MAP_kinase_kinase_kinase"/>
</dbReference>
<evidence type="ECO:0000256" key="2">
    <source>
        <dbReference type="ARBA" id="ARBA00022527"/>
    </source>
</evidence>
<evidence type="ECO:0000256" key="3">
    <source>
        <dbReference type="ARBA" id="ARBA00022679"/>
    </source>
</evidence>
<dbReference type="SUPFAM" id="SSF56112">
    <property type="entry name" value="Protein kinase-like (PK-like)"/>
    <property type="match status" value="1"/>
</dbReference>
<feature type="region of interest" description="Disordered" evidence="8">
    <location>
        <begin position="1"/>
        <end position="26"/>
    </location>
</feature>
<name>A0A068RLQ9_9FUNG</name>
<feature type="compositionally biased region" description="Low complexity" evidence="8">
    <location>
        <begin position="1303"/>
        <end position="1322"/>
    </location>
</feature>
<sequence length="1371" mass="155702">MTRKVQWTTESNGGYSEPKQPLHADYPDASWSAYMYDSASTASTTTTTTTTTTAPPPPPPPPPPPGDDPSSSSSNDEYASSDDETDETLLYAHNQSILASPNVERIEWQQMLQSVLMGEVIKSEKKRLLSSDQIKQQKPTAEIWISIRALLRGRILDEERKFLEEGRREVDQVLQMVMQFKVQPKSSSGRRRGNNNNNDDDDEDDEDALVQVAEVLKTVDRVESLYSTRADMIKDNPKYASPEFQARLDALNAWCTITRSLVMQHKILHDWTCSEDLIITANNKQTSFVERILKESALQDTFDKRTLSALHSLLVKSKQTMVANSGLFAQMNLPSFIPQLRQLATFPTSLVKEALKLRLEYKDRINEAPKPMVDTMMDDYRGLLSLACRVKLQYEDLANPGPGWDLKGETFIDDEFDTVLVESVRFYFKLIAWKLQNEKENTLKECDVMEKEWDFLKSTVCQAVEKIDWECAEQFCSFTNRLLADLMTDFMGSIDTSEDEAEYDDDKIEFKYTEVLHTIRMRARKLLQFSKFFLGQFENAAEYVIDSDDTNDFVRHLWESGHFLVITNTFEEERIYIIASPSLYGREDAIAPLIRSSFQRDHSLPLTPNTPGNPNNLSEQYEDYIIAFSPWQNIVWRGDVVHVPVPFLHMGIKARRARLVTGDTRRLHSVKSKFLSAFHNLNGITVVQEHRANIPKVNKELSKIKSTVMRLAKFTIESVTTIRAHIQQIQSQELVEECFSFASDFGMRASRFLDISTRRQLDPMLIRLAIDWICFITDECTPSDRKTFRWAVAALEFGHMMTRGVNILALDDDEFVTLQSRVARCIALLISHFDVLGTRWRELELREQRQRKRGVTGKRNSYMTSNKRSDAITTSSFGVGNDVVSGAAGVTFIRDEWMRNIMKLEEARNAKERDNKTIGRVLEDQKPEDQTILYLAPSASNISFRWQQGRFIGSGTFGYVYLAINLDTSSMMAVKEIRFPDSSSLSALHKAIKEEMSVMEMLNHPNIVQYFGMEVHRDKVYIFMEYCENGSLGALLEHGGRIEDEFYIVNYAYQLLKGLAYLHENNIVHRDIKPDNILIDYQGSLKLSDFGAAKIGYSKTYQGRTVGRMGTSMNANSLAGTPMYMAPEVITGGETGRKGSMDIWSLACCIVQMATGRRPWSTLENEWSVMYHVVTGHPPLPDSTQLSPLGIEFLKLCFTRNPAKRPTAQELLNHPWIVKFLEENYYLEENGDQVSASWDEAQQLATSPIENGGIHPPPQQSNGSATSSTRSSILVRSIPNSLALFNREEALMHIRNQAEQEANNNINGHTPPSSSSRPSSLLFPPPQPSVIARDFASMGRRESTASTNTTASLVRSVDENEFDDRPSSPTL</sequence>
<feature type="compositionally biased region" description="Polar residues" evidence="8">
    <location>
        <begin position="1"/>
        <end position="14"/>
    </location>
</feature>
<keyword evidence="11" id="KW-1185">Reference proteome</keyword>
<accession>A0A068RLQ9</accession>
<evidence type="ECO:0000256" key="8">
    <source>
        <dbReference type="SAM" id="MobiDB-lite"/>
    </source>
</evidence>
<dbReference type="InterPro" id="IPR011009">
    <property type="entry name" value="Kinase-like_dom_sf"/>
</dbReference>
<dbReference type="PROSITE" id="PS00108">
    <property type="entry name" value="PROTEIN_KINASE_ST"/>
    <property type="match status" value="1"/>
</dbReference>
<dbReference type="OrthoDB" id="1043025at2759"/>
<evidence type="ECO:0000259" key="9">
    <source>
        <dbReference type="PROSITE" id="PS50011"/>
    </source>
</evidence>
<evidence type="ECO:0000313" key="11">
    <source>
        <dbReference type="Proteomes" id="UP000027586"/>
    </source>
</evidence>
<proteinExistence type="inferred from homology"/>
<dbReference type="PANTHER" id="PTHR48016:SF32">
    <property type="entry name" value="MITOGEN-ACTIVATED PROTEIN KINASE KINASE KINASE 4"/>
    <property type="match status" value="1"/>
</dbReference>
<feature type="compositionally biased region" description="Low complexity" evidence="8">
    <location>
        <begin position="39"/>
        <end position="53"/>
    </location>
</feature>
<evidence type="ECO:0000256" key="5">
    <source>
        <dbReference type="ARBA" id="ARBA00022777"/>
    </source>
</evidence>
<organism evidence="10 11">
    <name type="scientific">Lichtheimia corymbifera JMRC:FSU:9682</name>
    <dbReference type="NCBI Taxonomy" id="1263082"/>
    <lineage>
        <taxon>Eukaryota</taxon>
        <taxon>Fungi</taxon>
        <taxon>Fungi incertae sedis</taxon>
        <taxon>Mucoromycota</taxon>
        <taxon>Mucoromycotina</taxon>
        <taxon>Mucoromycetes</taxon>
        <taxon>Mucorales</taxon>
        <taxon>Lichtheimiaceae</taxon>
        <taxon>Lichtheimia</taxon>
    </lineage>
</organism>
<dbReference type="GO" id="GO:0038066">
    <property type="term" value="P:p38MAPK cascade"/>
    <property type="evidence" value="ECO:0007669"/>
    <property type="project" value="TreeGrafter"/>
</dbReference>
<dbReference type="Gene3D" id="1.10.510.10">
    <property type="entry name" value="Transferase(Phosphotransferase) domain 1"/>
    <property type="match status" value="1"/>
</dbReference>
<dbReference type="InterPro" id="IPR000719">
    <property type="entry name" value="Prot_kinase_dom"/>
</dbReference>
<keyword evidence="4 7" id="KW-0547">Nucleotide-binding</keyword>
<dbReference type="SMART" id="SM00220">
    <property type="entry name" value="S_TKc"/>
    <property type="match status" value="1"/>
</dbReference>
<comment type="similarity">
    <text evidence="1">Belongs to the protein kinase superfamily. STE Ser/Thr protein kinase family. MAP kinase kinase kinase subfamily.</text>
</comment>
<dbReference type="PROSITE" id="PS00107">
    <property type="entry name" value="PROTEIN_KINASE_ATP"/>
    <property type="match status" value="1"/>
</dbReference>